<evidence type="ECO:0000259" key="9">
    <source>
        <dbReference type="Pfam" id="PF04613"/>
    </source>
</evidence>
<dbReference type="NCBIfam" id="TIGR01853">
    <property type="entry name" value="lipid_A_lpxD"/>
    <property type="match status" value="1"/>
</dbReference>
<keyword evidence="1 7" id="KW-0444">Lipid biosynthesis</keyword>
<dbReference type="InterPro" id="IPR011004">
    <property type="entry name" value="Trimer_LpxA-like_sf"/>
</dbReference>
<evidence type="ECO:0000256" key="4">
    <source>
        <dbReference type="ARBA" id="ARBA00022737"/>
    </source>
</evidence>
<comment type="similarity">
    <text evidence="7">Belongs to the transferase hexapeptide repeat family. LpxD subfamily.</text>
</comment>
<dbReference type="HAMAP" id="MF_00523">
    <property type="entry name" value="LpxD"/>
    <property type="match status" value="1"/>
</dbReference>
<dbReference type="GO" id="GO:0016410">
    <property type="term" value="F:N-acyltransferase activity"/>
    <property type="evidence" value="ECO:0007669"/>
    <property type="project" value="InterPro"/>
</dbReference>
<dbReference type="InterPro" id="IPR007691">
    <property type="entry name" value="LpxD"/>
</dbReference>
<dbReference type="EMBL" id="SWBP01000001">
    <property type="protein sequence ID" value="TKC00648.1"/>
    <property type="molecule type" value="Genomic_DNA"/>
</dbReference>
<comment type="caution">
    <text evidence="10">The sequence shown here is derived from an EMBL/GenBank/DDBJ whole genome shotgun (WGS) entry which is preliminary data.</text>
</comment>
<name>A0A4U1CAD2_9SPHI</name>
<evidence type="ECO:0000256" key="1">
    <source>
        <dbReference type="ARBA" id="ARBA00022516"/>
    </source>
</evidence>
<evidence type="ECO:0000256" key="8">
    <source>
        <dbReference type="SAM" id="Coils"/>
    </source>
</evidence>
<evidence type="ECO:0000313" key="11">
    <source>
        <dbReference type="Proteomes" id="UP000308181"/>
    </source>
</evidence>
<feature type="domain" description="UDP-3-O-[3-hydroxymyristoyl] glucosamine N-acyltransferase non-repeat region" evidence="9">
    <location>
        <begin position="21"/>
        <end position="89"/>
    </location>
</feature>
<keyword evidence="2 7" id="KW-0441">Lipid A biosynthesis</keyword>
<dbReference type="GO" id="GO:0103118">
    <property type="term" value="F:UDP-3-O-[(3R)-3-hydroxyacyl]-glucosamine N-acyltransferase activity"/>
    <property type="evidence" value="ECO:0007669"/>
    <property type="project" value="UniProtKB-EC"/>
</dbReference>
<accession>A0A4U1CAD2</accession>
<dbReference type="Pfam" id="PF00132">
    <property type="entry name" value="Hexapep"/>
    <property type="match status" value="2"/>
</dbReference>
<dbReference type="EC" id="2.3.1.191" evidence="7"/>
<comment type="function">
    <text evidence="7">Catalyzes the N-acylation of UDP-3-O-acylglucosamine using 3-hydroxyacyl-ACP as the acyl donor. Is involved in the biosynthesis of lipid A, a phosphorylated glycolipid that anchors the lipopolysaccharide to the outer membrane of the cell.</text>
</comment>
<comment type="catalytic activity">
    <reaction evidence="7">
        <text>a UDP-3-O-[(3R)-3-hydroxyacyl]-alpha-D-glucosamine + a (3R)-hydroxyacyl-[ACP] = a UDP-2-N,3-O-bis[(3R)-3-hydroxyacyl]-alpha-D-glucosamine + holo-[ACP] + H(+)</text>
        <dbReference type="Rhea" id="RHEA:53836"/>
        <dbReference type="Rhea" id="RHEA-COMP:9685"/>
        <dbReference type="Rhea" id="RHEA-COMP:9945"/>
        <dbReference type="ChEBI" id="CHEBI:15378"/>
        <dbReference type="ChEBI" id="CHEBI:64479"/>
        <dbReference type="ChEBI" id="CHEBI:78827"/>
        <dbReference type="ChEBI" id="CHEBI:137740"/>
        <dbReference type="ChEBI" id="CHEBI:137748"/>
        <dbReference type="EC" id="2.3.1.191"/>
    </reaction>
</comment>
<dbReference type="Gene3D" id="3.40.1390.10">
    <property type="entry name" value="MurE/MurF, N-terminal domain"/>
    <property type="match status" value="1"/>
</dbReference>
<dbReference type="GO" id="GO:0009245">
    <property type="term" value="P:lipid A biosynthetic process"/>
    <property type="evidence" value="ECO:0007669"/>
    <property type="project" value="UniProtKB-UniRule"/>
</dbReference>
<keyword evidence="6 7" id="KW-0012">Acyltransferase</keyword>
<dbReference type="AlphaFoldDB" id="A0A4U1CAD2"/>
<organism evidence="10 11">
    <name type="scientific">Pedobacter cryophilus</name>
    <dbReference type="NCBI Taxonomy" id="2571271"/>
    <lineage>
        <taxon>Bacteria</taxon>
        <taxon>Pseudomonadati</taxon>
        <taxon>Bacteroidota</taxon>
        <taxon>Sphingobacteriia</taxon>
        <taxon>Sphingobacteriales</taxon>
        <taxon>Sphingobacteriaceae</taxon>
        <taxon>Pedobacter</taxon>
    </lineage>
</organism>
<keyword evidence="8" id="KW-0175">Coiled coil</keyword>
<dbReference type="OrthoDB" id="9784739at2"/>
<sequence length="350" mass="37624">MQFSAKEISLLLNGSLQGNPDVKVFQLAKIEDAQEGSLSFLANPKYEAFLYTTKASVVIVNEDLLIDKQVTPTIIRVKDAYSSFSILLEKYNTLKLDKKGIEQPCFIHPDAKIGKDVYIGAFAYIGAGVVIGDRSKIYPQCYIGDDVKVGDDCSLHSGVKIYHDCVLKNTVTIHSNAVIGGDGFGFAPQANGAYSKVSQIGNVVIEDDVEIGANTCIDRATMGSTIIKKGVKLDNLIQIAHNAEIGQNTVIASQTGISGSAKIGDSNIIGGQVGIVGHVTLAKGTQIQAKSGINKSIEEEGKKWGGAPATSYQNYMRSQVIIQRLPEMEKKIEELQRALLALQQNSSASN</sequence>
<evidence type="ECO:0000256" key="6">
    <source>
        <dbReference type="ARBA" id="ARBA00023315"/>
    </source>
</evidence>
<feature type="coiled-coil region" evidence="8">
    <location>
        <begin position="318"/>
        <end position="345"/>
    </location>
</feature>
<dbReference type="CDD" id="cd03352">
    <property type="entry name" value="LbH_LpxD"/>
    <property type="match status" value="1"/>
</dbReference>
<dbReference type="GO" id="GO:0016020">
    <property type="term" value="C:membrane"/>
    <property type="evidence" value="ECO:0007669"/>
    <property type="project" value="GOC"/>
</dbReference>
<comment type="pathway">
    <text evidence="7">Bacterial outer membrane biogenesis; LPS lipid A biosynthesis.</text>
</comment>
<protein>
    <recommendedName>
        <fullName evidence="7">UDP-3-O-acylglucosamine N-acyltransferase</fullName>
        <ecNumber evidence="7">2.3.1.191</ecNumber>
    </recommendedName>
</protein>
<comment type="subunit">
    <text evidence="7">Homotrimer.</text>
</comment>
<dbReference type="UniPathway" id="UPA00973"/>
<dbReference type="Proteomes" id="UP000308181">
    <property type="component" value="Unassembled WGS sequence"/>
</dbReference>
<dbReference type="InterPro" id="IPR020573">
    <property type="entry name" value="UDP_GlcNAc_AcTrfase_non-rep"/>
</dbReference>
<evidence type="ECO:0000256" key="2">
    <source>
        <dbReference type="ARBA" id="ARBA00022556"/>
    </source>
</evidence>
<evidence type="ECO:0000256" key="5">
    <source>
        <dbReference type="ARBA" id="ARBA00023098"/>
    </source>
</evidence>
<keyword evidence="3 7" id="KW-0808">Transferase</keyword>
<dbReference type="RefSeq" id="WP_136824857.1">
    <property type="nucleotide sequence ID" value="NZ_SWBP01000001.1"/>
</dbReference>
<reference evidence="10 11" key="1">
    <citation type="submission" date="2019-04" db="EMBL/GenBank/DDBJ databases">
        <title>Pedobacter sp. AR-3-17 sp. nov., isolated from Arctic soil.</title>
        <authorList>
            <person name="Dahal R.H."/>
            <person name="Kim D.-U."/>
        </authorList>
    </citation>
    <scope>NUCLEOTIDE SEQUENCE [LARGE SCALE GENOMIC DNA]</scope>
    <source>
        <strain evidence="10 11">AR-3-17</strain>
    </source>
</reference>
<evidence type="ECO:0000256" key="7">
    <source>
        <dbReference type="HAMAP-Rule" id="MF_00523"/>
    </source>
</evidence>
<keyword evidence="11" id="KW-1185">Reference proteome</keyword>
<dbReference type="PANTHER" id="PTHR43378">
    <property type="entry name" value="UDP-3-O-ACYLGLUCOSAMINE N-ACYLTRANSFERASE"/>
    <property type="match status" value="1"/>
</dbReference>
<dbReference type="InterPro" id="IPR001451">
    <property type="entry name" value="Hexapep"/>
</dbReference>
<dbReference type="Pfam" id="PF04613">
    <property type="entry name" value="LpxD"/>
    <property type="match status" value="1"/>
</dbReference>
<dbReference type="Gene3D" id="2.160.10.10">
    <property type="entry name" value="Hexapeptide repeat proteins"/>
    <property type="match status" value="1"/>
</dbReference>
<gene>
    <name evidence="7 10" type="primary">lpxD</name>
    <name evidence="10" type="ORF">FA046_02920</name>
</gene>
<keyword evidence="5 7" id="KW-0443">Lipid metabolism</keyword>
<dbReference type="PANTHER" id="PTHR43378:SF2">
    <property type="entry name" value="UDP-3-O-ACYLGLUCOSAMINE N-ACYLTRANSFERASE 1, MITOCHONDRIAL-RELATED"/>
    <property type="match status" value="1"/>
</dbReference>
<dbReference type="SUPFAM" id="SSF51161">
    <property type="entry name" value="Trimeric LpxA-like enzymes"/>
    <property type="match status" value="1"/>
</dbReference>
<evidence type="ECO:0000256" key="3">
    <source>
        <dbReference type="ARBA" id="ARBA00022679"/>
    </source>
</evidence>
<dbReference type="NCBIfam" id="NF002060">
    <property type="entry name" value="PRK00892.1"/>
    <property type="match status" value="1"/>
</dbReference>
<proteinExistence type="inferred from homology"/>
<feature type="active site" description="Proton acceptor" evidence="7">
    <location>
        <position position="241"/>
    </location>
</feature>
<evidence type="ECO:0000313" key="10">
    <source>
        <dbReference type="EMBL" id="TKC00648.1"/>
    </source>
</evidence>
<keyword evidence="4 7" id="KW-0677">Repeat</keyword>